<dbReference type="NCBIfam" id="TIGR01221">
    <property type="entry name" value="rmlC"/>
    <property type="match status" value="1"/>
</dbReference>
<dbReference type="PANTHER" id="PTHR21047:SF2">
    <property type="entry name" value="THYMIDINE DIPHOSPHO-4-KETO-RHAMNOSE 3,5-EPIMERASE"/>
    <property type="match status" value="1"/>
</dbReference>
<evidence type="ECO:0000256" key="5">
    <source>
        <dbReference type="RuleBase" id="RU364069"/>
    </source>
</evidence>
<reference evidence="6" key="1">
    <citation type="journal article" date="2014" name="Int. J. Syst. Evol. Microbiol.">
        <title>Complete genome of a new Firmicutes species belonging to the dominant human colonic microbiota ('Ruminococcus bicirculans') reveals two chromosomes and a selective capacity to utilize plant glucans.</title>
        <authorList>
            <consortium name="NISC Comparative Sequencing Program"/>
            <person name="Wegmann U."/>
            <person name="Louis P."/>
            <person name="Goesmann A."/>
            <person name="Henrissat B."/>
            <person name="Duncan S.H."/>
            <person name="Flint H.J."/>
        </authorList>
    </citation>
    <scope>NUCLEOTIDE SEQUENCE</scope>
    <source>
        <strain evidence="6">NBRC 108219</strain>
    </source>
</reference>
<evidence type="ECO:0000313" key="7">
    <source>
        <dbReference type="Proteomes" id="UP001161391"/>
    </source>
</evidence>
<dbReference type="InterPro" id="IPR011051">
    <property type="entry name" value="RmlC_Cupin_sf"/>
</dbReference>
<reference evidence="6" key="2">
    <citation type="submission" date="2023-01" db="EMBL/GenBank/DDBJ databases">
        <title>Draft genome sequence of Algimonas ampicilliniresistens strain NBRC 108219.</title>
        <authorList>
            <person name="Sun Q."/>
            <person name="Mori K."/>
        </authorList>
    </citation>
    <scope>NUCLEOTIDE SEQUENCE</scope>
    <source>
        <strain evidence="6">NBRC 108219</strain>
    </source>
</reference>
<keyword evidence="5" id="KW-0413">Isomerase</keyword>
<dbReference type="CDD" id="cd00438">
    <property type="entry name" value="cupin_RmlC"/>
    <property type="match status" value="1"/>
</dbReference>
<proteinExistence type="inferred from homology"/>
<evidence type="ECO:0000256" key="3">
    <source>
        <dbReference type="ARBA" id="ARBA00012098"/>
    </source>
</evidence>
<dbReference type="PANTHER" id="PTHR21047">
    <property type="entry name" value="DTDP-6-DEOXY-D-GLUCOSE-3,5 EPIMERASE"/>
    <property type="match status" value="1"/>
</dbReference>
<dbReference type="InterPro" id="IPR000888">
    <property type="entry name" value="RmlC-like"/>
</dbReference>
<protein>
    <recommendedName>
        <fullName evidence="4 5">dTDP-4-dehydrorhamnose 3,5-epimerase</fullName>
        <ecNumber evidence="3 5">5.1.3.13</ecNumber>
    </recommendedName>
    <alternativeName>
        <fullName evidence="5">Thymidine diphospho-4-keto-rhamnose 3,5-epimerase</fullName>
    </alternativeName>
</protein>
<organism evidence="6 7">
    <name type="scientific">Algimonas ampicilliniresistens</name>
    <dbReference type="NCBI Taxonomy" id="1298735"/>
    <lineage>
        <taxon>Bacteria</taxon>
        <taxon>Pseudomonadati</taxon>
        <taxon>Pseudomonadota</taxon>
        <taxon>Alphaproteobacteria</taxon>
        <taxon>Maricaulales</taxon>
        <taxon>Robiginitomaculaceae</taxon>
        <taxon>Algimonas</taxon>
    </lineage>
</organism>
<evidence type="ECO:0000256" key="2">
    <source>
        <dbReference type="ARBA" id="ARBA00001997"/>
    </source>
</evidence>
<comment type="pathway">
    <text evidence="5">Carbohydrate biosynthesis; dTDP-L-rhamnose biosynthesis.</text>
</comment>
<evidence type="ECO:0000256" key="4">
    <source>
        <dbReference type="ARBA" id="ARBA00019595"/>
    </source>
</evidence>
<dbReference type="RefSeq" id="WP_284391377.1">
    <property type="nucleotide sequence ID" value="NZ_BSNK01000002.1"/>
</dbReference>
<sequence>MNIKSLSIDGLLLCEPMRHGDDRGWFMESYRKDALNEAAGRTVHFVQDNHSLSTAVGTLRGLHYQAPPCAQDKLVRCIAGSVLDVAVDVRRGSASYGQWIAVELSAQNAHQLFVPTGFLHGFVTREPNSEIAYKVSAPYSRDHDGSVLWKSAGVDWDLGASAPILSGKDVDAPAFADWVSPFD</sequence>
<comment type="subunit">
    <text evidence="5">Homodimer.</text>
</comment>
<evidence type="ECO:0000313" key="6">
    <source>
        <dbReference type="EMBL" id="GLQ24683.1"/>
    </source>
</evidence>
<gene>
    <name evidence="6" type="primary">rfbC</name>
    <name evidence="6" type="ORF">GCM10007853_25570</name>
</gene>
<dbReference type="EMBL" id="BSNK01000002">
    <property type="protein sequence ID" value="GLQ24683.1"/>
    <property type="molecule type" value="Genomic_DNA"/>
</dbReference>
<name>A0ABQ5VD21_9PROT</name>
<dbReference type="EC" id="5.1.3.13" evidence="3 5"/>
<dbReference type="Gene3D" id="2.60.120.10">
    <property type="entry name" value="Jelly Rolls"/>
    <property type="match status" value="1"/>
</dbReference>
<evidence type="ECO:0000256" key="1">
    <source>
        <dbReference type="ARBA" id="ARBA00001298"/>
    </source>
</evidence>
<keyword evidence="7" id="KW-1185">Reference proteome</keyword>
<dbReference type="InterPro" id="IPR014710">
    <property type="entry name" value="RmlC-like_jellyroll"/>
</dbReference>
<comment type="catalytic activity">
    <reaction evidence="1 5">
        <text>dTDP-4-dehydro-6-deoxy-alpha-D-glucose = dTDP-4-dehydro-beta-L-rhamnose</text>
        <dbReference type="Rhea" id="RHEA:16969"/>
        <dbReference type="ChEBI" id="CHEBI:57649"/>
        <dbReference type="ChEBI" id="CHEBI:62830"/>
        <dbReference type="EC" id="5.1.3.13"/>
    </reaction>
</comment>
<comment type="similarity">
    <text evidence="5">Belongs to the dTDP-4-dehydrorhamnose 3,5-epimerase family.</text>
</comment>
<dbReference type="Pfam" id="PF00908">
    <property type="entry name" value="dTDP_sugar_isom"/>
    <property type="match status" value="1"/>
</dbReference>
<comment type="function">
    <text evidence="2 5">Catalyzes the epimerization of the C3' and C5'positions of dTDP-6-deoxy-D-xylo-4-hexulose, forming dTDP-6-deoxy-L-lyxo-4-hexulose.</text>
</comment>
<comment type="caution">
    <text evidence="6">The sequence shown here is derived from an EMBL/GenBank/DDBJ whole genome shotgun (WGS) entry which is preliminary data.</text>
</comment>
<dbReference type="Proteomes" id="UP001161391">
    <property type="component" value="Unassembled WGS sequence"/>
</dbReference>
<accession>A0ABQ5VD21</accession>
<dbReference type="SUPFAM" id="SSF51182">
    <property type="entry name" value="RmlC-like cupins"/>
    <property type="match status" value="1"/>
</dbReference>